<reference evidence="2 3" key="1">
    <citation type="submission" date="2019-03" db="EMBL/GenBank/DDBJ databases">
        <title>First draft genome of Liparis tanakae, snailfish: a comprehensive survey of snailfish specific genes.</title>
        <authorList>
            <person name="Kim W."/>
            <person name="Song I."/>
            <person name="Jeong J.-H."/>
            <person name="Kim D."/>
            <person name="Kim S."/>
            <person name="Ryu S."/>
            <person name="Song J.Y."/>
            <person name="Lee S.K."/>
        </authorList>
    </citation>
    <scope>NUCLEOTIDE SEQUENCE [LARGE SCALE GENOMIC DNA]</scope>
    <source>
        <tissue evidence="2">Muscle</tissue>
    </source>
</reference>
<evidence type="ECO:0000313" key="2">
    <source>
        <dbReference type="EMBL" id="TNN75301.1"/>
    </source>
</evidence>
<keyword evidence="3" id="KW-1185">Reference proteome</keyword>
<feature type="region of interest" description="Disordered" evidence="1">
    <location>
        <begin position="53"/>
        <end position="74"/>
    </location>
</feature>
<proteinExistence type="predicted"/>
<sequence>MGRGGEGKVPQYEQSIVRKSLISQELGRCRAGGGWDFKDDNESNVMKAWEREHTLGDSQDGRVPGGERSSLYHNSPIDAACDQMRPQISPSNHGTMSSKETEWLEQRVGYSLETEGGTAAEVGRGENEG</sequence>
<evidence type="ECO:0000313" key="3">
    <source>
        <dbReference type="Proteomes" id="UP000314294"/>
    </source>
</evidence>
<name>A0A4Z2IC64_9TELE</name>
<dbReference type="AlphaFoldDB" id="A0A4Z2IC64"/>
<accession>A0A4Z2IC64</accession>
<evidence type="ECO:0000256" key="1">
    <source>
        <dbReference type="SAM" id="MobiDB-lite"/>
    </source>
</evidence>
<dbReference type="Proteomes" id="UP000314294">
    <property type="component" value="Unassembled WGS sequence"/>
</dbReference>
<gene>
    <name evidence="2" type="ORF">EYF80_014538</name>
</gene>
<protein>
    <submittedName>
        <fullName evidence="2">Uncharacterized protein</fullName>
    </submittedName>
</protein>
<comment type="caution">
    <text evidence="2">The sequence shown here is derived from an EMBL/GenBank/DDBJ whole genome shotgun (WGS) entry which is preliminary data.</text>
</comment>
<dbReference type="EMBL" id="SRLO01000105">
    <property type="protein sequence ID" value="TNN75301.1"/>
    <property type="molecule type" value="Genomic_DNA"/>
</dbReference>
<organism evidence="2 3">
    <name type="scientific">Liparis tanakae</name>
    <name type="common">Tanaka's snailfish</name>
    <dbReference type="NCBI Taxonomy" id="230148"/>
    <lineage>
        <taxon>Eukaryota</taxon>
        <taxon>Metazoa</taxon>
        <taxon>Chordata</taxon>
        <taxon>Craniata</taxon>
        <taxon>Vertebrata</taxon>
        <taxon>Euteleostomi</taxon>
        <taxon>Actinopterygii</taxon>
        <taxon>Neopterygii</taxon>
        <taxon>Teleostei</taxon>
        <taxon>Neoteleostei</taxon>
        <taxon>Acanthomorphata</taxon>
        <taxon>Eupercaria</taxon>
        <taxon>Perciformes</taxon>
        <taxon>Cottioidei</taxon>
        <taxon>Cottales</taxon>
        <taxon>Liparidae</taxon>
        <taxon>Liparis</taxon>
    </lineage>
</organism>